<evidence type="ECO:0000313" key="2">
    <source>
        <dbReference type="Proteomes" id="UP000596857"/>
    </source>
</evidence>
<evidence type="ECO:0000313" key="1">
    <source>
        <dbReference type="EMBL" id="NOU81183.1"/>
    </source>
</evidence>
<comment type="caution">
    <text evidence="1">The sequence shown here is derived from an EMBL/GenBank/DDBJ whole genome shotgun (WGS) entry which is preliminary data.</text>
</comment>
<protein>
    <submittedName>
        <fullName evidence="1">Uncharacterized protein</fullName>
    </submittedName>
</protein>
<dbReference type="Proteomes" id="UP000596857">
    <property type="component" value="Unassembled WGS sequence"/>
</dbReference>
<name>A0ABX1YK01_9BACL</name>
<sequence>MNGLKPQVYSMDGVELSLYLFASAEERAAGWEDFGEQTAAADLIPFKAYQEGALLMFYIHGESAAEGQKWNEQLDKRLKAAIRGLIAAE</sequence>
<proteinExistence type="predicted"/>
<keyword evidence="2" id="KW-1185">Reference proteome</keyword>
<dbReference type="EMBL" id="WHOB01000061">
    <property type="protein sequence ID" value="NOU81183.1"/>
    <property type="molecule type" value="Genomic_DNA"/>
</dbReference>
<reference evidence="1 2" key="1">
    <citation type="submission" date="2019-10" db="EMBL/GenBank/DDBJ databases">
        <title>Description of Paenibacillus terricola sp. nov.</title>
        <authorList>
            <person name="Carlier A."/>
            <person name="Qi S."/>
        </authorList>
    </citation>
    <scope>NUCLEOTIDE SEQUENCE [LARGE SCALE GENOMIC DNA]</scope>
    <source>
        <strain evidence="1 2">LMG 31459</strain>
    </source>
</reference>
<organism evidence="1 2">
    <name type="scientific">Paenibacillus phytohabitans</name>
    <dbReference type="NCBI Taxonomy" id="2654978"/>
    <lineage>
        <taxon>Bacteria</taxon>
        <taxon>Bacillati</taxon>
        <taxon>Bacillota</taxon>
        <taxon>Bacilli</taxon>
        <taxon>Bacillales</taxon>
        <taxon>Paenibacillaceae</taxon>
        <taxon>Paenibacillus</taxon>
    </lineage>
</organism>
<gene>
    <name evidence="1" type="ORF">GC101_20170</name>
</gene>
<accession>A0ABX1YK01</accession>